<evidence type="ECO:0000256" key="11">
    <source>
        <dbReference type="ARBA" id="ARBA00023329"/>
    </source>
</evidence>
<dbReference type="AlphaFoldDB" id="A0AAW1V8K0"/>
<dbReference type="InterPro" id="IPR040399">
    <property type="entry name" value="TMEM35A/B"/>
</dbReference>
<dbReference type="GO" id="GO:0031410">
    <property type="term" value="C:cytoplasmic vesicle"/>
    <property type="evidence" value="ECO:0007669"/>
    <property type="project" value="UniProtKB-SubCell"/>
</dbReference>
<dbReference type="Proteomes" id="UP001431783">
    <property type="component" value="Unassembled WGS sequence"/>
</dbReference>
<evidence type="ECO:0000256" key="9">
    <source>
        <dbReference type="ARBA" id="ARBA00023140"/>
    </source>
</evidence>
<keyword evidence="5 13" id="KW-0812">Transmembrane</keyword>
<name>A0AAW1V8K0_9CUCU</name>
<keyword evidence="10" id="KW-0143">Chaperone</keyword>
<feature type="transmembrane region" description="Helical" evidence="13">
    <location>
        <begin position="61"/>
        <end position="80"/>
    </location>
</feature>
<evidence type="ECO:0000256" key="1">
    <source>
        <dbReference type="ARBA" id="ARBA00004477"/>
    </source>
</evidence>
<evidence type="ECO:0000313" key="14">
    <source>
        <dbReference type="EMBL" id="KAK9888632.1"/>
    </source>
</evidence>
<dbReference type="PROSITE" id="PS51257">
    <property type="entry name" value="PROKAR_LIPOPROTEIN"/>
    <property type="match status" value="1"/>
</dbReference>
<keyword evidence="7 13" id="KW-1133">Transmembrane helix</keyword>
<evidence type="ECO:0000256" key="2">
    <source>
        <dbReference type="ARBA" id="ARBA00004541"/>
    </source>
</evidence>
<evidence type="ECO:0000256" key="13">
    <source>
        <dbReference type="SAM" id="Phobius"/>
    </source>
</evidence>
<dbReference type="PANTHER" id="PTHR13163">
    <property type="entry name" value="SPINAL CORD EXPRESSION PROTEIN 4"/>
    <property type="match status" value="1"/>
</dbReference>
<evidence type="ECO:0000256" key="5">
    <source>
        <dbReference type="ARBA" id="ARBA00022692"/>
    </source>
</evidence>
<evidence type="ECO:0000256" key="7">
    <source>
        <dbReference type="ARBA" id="ARBA00022989"/>
    </source>
</evidence>
<dbReference type="GO" id="GO:0005789">
    <property type="term" value="C:endoplasmic reticulum membrane"/>
    <property type="evidence" value="ECO:0007669"/>
    <property type="project" value="UniProtKB-SubCell"/>
</dbReference>
<evidence type="ECO:0000256" key="4">
    <source>
        <dbReference type="ARBA" id="ARBA00006679"/>
    </source>
</evidence>
<keyword evidence="6" id="KW-0256">Endoplasmic reticulum</keyword>
<dbReference type="GO" id="GO:2000010">
    <property type="term" value="P:positive regulation of protein localization to cell surface"/>
    <property type="evidence" value="ECO:0007669"/>
    <property type="project" value="TreeGrafter"/>
</dbReference>
<comment type="subcellular location">
    <subcellularLocation>
        <location evidence="2">Cytoplasmic vesicle</location>
    </subcellularLocation>
    <subcellularLocation>
        <location evidence="1">Endoplasmic reticulum membrane</location>
        <topology evidence="1">Multi-pass membrane protein</topology>
    </subcellularLocation>
    <subcellularLocation>
        <location evidence="3">Peroxisome membrane</location>
        <topology evidence="3">Multi-pass membrane protein</topology>
    </subcellularLocation>
</comment>
<proteinExistence type="inferred from homology"/>
<keyword evidence="8 13" id="KW-0472">Membrane</keyword>
<sequence>MAIVLKSLSISLGLFFILAGCFKLSSYFSKELHREVRAEFVSYSKVFPLSRTLEFKINSTVYRKTVGYLEVIFGIALAIFPNHFVKNGANVCLLLLTVLAIYSQFNVNAKLERTAPSYVFFFLLCGRLVVYYQMTRSTENTQEPTTNGCKQE</sequence>
<dbReference type="PANTHER" id="PTHR13163:SF0">
    <property type="entry name" value="NOVEL ACETYLCHOLINE RECEPTOR CHAPERONE"/>
    <property type="match status" value="1"/>
</dbReference>
<protein>
    <recommendedName>
        <fullName evidence="12">Novel acetylcholine receptor chaperone</fullName>
    </recommendedName>
</protein>
<feature type="transmembrane region" description="Helical" evidence="13">
    <location>
        <begin position="117"/>
        <end position="134"/>
    </location>
</feature>
<evidence type="ECO:0000256" key="10">
    <source>
        <dbReference type="ARBA" id="ARBA00023186"/>
    </source>
</evidence>
<keyword evidence="9" id="KW-0576">Peroxisome</keyword>
<evidence type="ECO:0000256" key="3">
    <source>
        <dbReference type="ARBA" id="ARBA00004585"/>
    </source>
</evidence>
<keyword evidence="11" id="KW-0968">Cytoplasmic vesicle</keyword>
<evidence type="ECO:0000256" key="12">
    <source>
        <dbReference type="ARBA" id="ARBA00024424"/>
    </source>
</evidence>
<evidence type="ECO:0000256" key="8">
    <source>
        <dbReference type="ARBA" id="ARBA00023136"/>
    </source>
</evidence>
<dbReference type="GO" id="GO:0051131">
    <property type="term" value="P:chaperone-mediated protein complex assembly"/>
    <property type="evidence" value="ECO:0007669"/>
    <property type="project" value="TreeGrafter"/>
</dbReference>
<dbReference type="GO" id="GO:0005778">
    <property type="term" value="C:peroxisomal membrane"/>
    <property type="evidence" value="ECO:0007669"/>
    <property type="project" value="UniProtKB-SubCell"/>
</dbReference>
<dbReference type="EMBL" id="JARQZJ010000121">
    <property type="protein sequence ID" value="KAK9888632.1"/>
    <property type="molecule type" value="Genomic_DNA"/>
</dbReference>
<evidence type="ECO:0000313" key="15">
    <source>
        <dbReference type="Proteomes" id="UP001431783"/>
    </source>
</evidence>
<comment type="similarity">
    <text evidence="4">Belongs to the DoxX family.</text>
</comment>
<comment type="caution">
    <text evidence="14">The sequence shown here is derived from an EMBL/GenBank/DDBJ whole genome shotgun (WGS) entry which is preliminary data.</text>
</comment>
<reference evidence="14 15" key="1">
    <citation type="submission" date="2023-03" db="EMBL/GenBank/DDBJ databases">
        <title>Genome insight into feeding habits of ladybird beetles.</title>
        <authorList>
            <person name="Li H.-S."/>
            <person name="Huang Y.-H."/>
            <person name="Pang H."/>
        </authorList>
    </citation>
    <scope>NUCLEOTIDE SEQUENCE [LARGE SCALE GENOMIC DNA]</scope>
    <source>
        <strain evidence="14">SYSU_2023b</strain>
        <tissue evidence="14">Whole body</tissue>
    </source>
</reference>
<organism evidence="14 15">
    <name type="scientific">Henosepilachna vigintioctopunctata</name>
    <dbReference type="NCBI Taxonomy" id="420089"/>
    <lineage>
        <taxon>Eukaryota</taxon>
        <taxon>Metazoa</taxon>
        <taxon>Ecdysozoa</taxon>
        <taxon>Arthropoda</taxon>
        <taxon>Hexapoda</taxon>
        <taxon>Insecta</taxon>
        <taxon>Pterygota</taxon>
        <taxon>Neoptera</taxon>
        <taxon>Endopterygota</taxon>
        <taxon>Coleoptera</taxon>
        <taxon>Polyphaga</taxon>
        <taxon>Cucujiformia</taxon>
        <taxon>Coccinelloidea</taxon>
        <taxon>Coccinellidae</taxon>
        <taxon>Epilachninae</taxon>
        <taxon>Epilachnini</taxon>
        <taxon>Henosepilachna</taxon>
    </lineage>
</organism>
<evidence type="ECO:0000256" key="6">
    <source>
        <dbReference type="ARBA" id="ARBA00022824"/>
    </source>
</evidence>
<keyword evidence="15" id="KW-1185">Reference proteome</keyword>
<gene>
    <name evidence="14" type="ORF">WA026_000860</name>
</gene>
<accession>A0AAW1V8K0</accession>